<feature type="repeat" description="LDL-receptor class B" evidence="11">
    <location>
        <begin position="482"/>
        <end position="524"/>
    </location>
</feature>
<keyword evidence="13" id="KW-1133">Transmembrane helix</keyword>
<evidence type="ECO:0000256" key="13">
    <source>
        <dbReference type="SAM" id="Phobius"/>
    </source>
</evidence>
<dbReference type="PROSITE" id="PS50068">
    <property type="entry name" value="LDLRA_2"/>
    <property type="match status" value="1"/>
</dbReference>
<dbReference type="InterPro" id="IPR036055">
    <property type="entry name" value="LDL_receptor-like_sf"/>
</dbReference>
<feature type="repeat" description="LDL-receptor class B" evidence="11">
    <location>
        <begin position="568"/>
        <end position="609"/>
    </location>
</feature>
<keyword evidence="3" id="KW-0254">Endocytosis</keyword>
<dbReference type="PROSITE" id="PS01209">
    <property type="entry name" value="LDLRA_1"/>
    <property type="match status" value="1"/>
</dbReference>
<keyword evidence="4" id="KW-0732">Signal</keyword>
<keyword evidence="6 13" id="KW-0472">Membrane</keyword>
<evidence type="ECO:0000256" key="7">
    <source>
        <dbReference type="ARBA" id="ARBA00023157"/>
    </source>
</evidence>
<feature type="repeat" description="LDL-receptor class B" evidence="11">
    <location>
        <begin position="792"/>
        <end position="833"/>
    </location>
</feature>
<feature type="domain" description="EGF-like" evidence="14">
    <location>
        <begin position="397"/>
        <end position="434"/>
    </location>
</feature>
<comment type="caution">
    <text evidence="10">Lacks conserved residue(s) required for the propagation of feature annotation.</text>
</comment>
<dbReference type="SUPFAM" id="SSF57196">
    <property type="entry name" value="EGF/Laminin"/>
    <property type="match status" value="2"/>
</dbReference>
<dbReference type="FunFam" id="2.120.10.30:FF:000241">
    <property type="entry name" value="Low-density lipoprotein receptor-related protein 6"/>
    <property type="match status" value="2"/>
</dbReference>
<dbReference type="InterPro" id="IPR000033">
    <property type="entry name" value="LDLR_classB_rpt"/>
</dbReference>
<feature type="region of interest" description="Disordered" evidence="12">
    <location>
        <begin position="1189"/>
        <end position="1211"/>
    </location>
</feature>
<dbReference type="SMART" id="SM00192">
    <property type="entry name" value="LDLa"/>
    <property type="match status" value="1"/>
</dbReference>
<dbReference type="InterPro" id="IPR050778">
    <property type="entry name" value="Cueball_EGF_LRP_Nidogen"/>
</dbReference>
<keyword evidence="2" id="KW-0245">EGF-like domain</keyword>
<feature type="repeat" description="LDL-receptor class B" evidence="11">
    <location>
        <begin position="525"/>
        <end position="567"/>
    </location>
</feature>
<dbReference type="InterPro" id="IPR000742">
    <property type="entry name" value="EGF"/>
</dbReference>
<dbReference type="SUPFAM" id="SSF63825">
    <property type="entry name" value="YWTD domain"/>
    <property type="match status" value="4"/>
</dbReference>
<evidence type="ECO:0000256" key="6">
    <source>
        <dbReference type="ARBA" id="ARBA00023136"/>
    </source>
</evidence>
<dbReference type="Gene3D" id="2.120.10.30">
    <property type="entry name" value="TolB, C-terminal domain"/>
    <property type="match status" value="6"/>
</dbReference>
<keyword evidence="7" id="KW-1015">Disulfide bond</keyword>
<keyword evidence="8" id="KW-0675">Receptor</keyword>
<organism evidence="15">
    <name type="scientific">Culicoides sonorensis</name>
    <name type="common">Biting midge</name>
    <dbReference type="NCBI Taxonomy" id="179676"/>
    <lineage>
        <taxon>Eukaryota</taxon>
        <taxon>Metazoa</taxon>
        <taxon>Ecdysozoa</taxon>
        <taxon>Arthropoda</taxon>
        <taxon>Hexapoda</taxon>
        <taxon>Insecta</taxon>
        <taxon>Pterygota</taxon>
        <taxon>Neoptera</taxon>
        <taxon>Endopterygota</taxon>
        <taxon>Diptera</taxon>
        <taxon>Nematocera</taxon>
        <taxon>Chironomoidea</taxon>
        <taxon>Ceratopogonidae</taxon>
        <taxon>Ceratopogoninae</taxon>
        <taxon>Culicoides</taxon>
        <taxon>Monoculicoides</taxon>
    </lineage>
</organism>
<accession>A0A336M1L1</accession>
<dbReference type="GO" id="GO:0016020">
    <property type="term" value="C:membrane"/>
    <property type="evidence" value="ECO:0007669"/>
    <property type="project" value="UniProtKB-SubCell"/>
</dbReference>
<feature type="region of interest" description="Disordered" evidence="12">
    <location>
        <begin position="1230"/>
        <end position="1317"/>
    </location>
</feature>
<evidence type="ECO:0000256" key="9">
    <source>
        <dbReference type="ARBA" id="ARBA00023180"/>
    </source>
</evidence>
<dbReference type="PANTHER" id="PTHR46513">
    <property type="entry name" value="VITELLOGENIN RECEPTOR-LIKE PROTEIN-RELATED-RELATED"/>
    <property type="match status" value="1"/>
</dbReference>
<evidence type="ECO:0000256" key="10">
    <source>
        <dbReference type="PROSITE-ProRule" id="PRU00124"/>
    </source>
</evidence>
<evidence type="ECO:0000313" key="15">
    <source>
        <dbReference type="EMBL" id="SSX24122.1"/>
    </source>
</evidence>
<feature type="compositionally biased region" description="Low complexity" evidence="12">
    <location>
        <begin position="1290"/>
        <end position="1303"/>
    </location>
</feature>
<name>A0A336M1L1_CULSO</name>
<gene>
    <name evidence="15" type="primary">CSON010315</name>
</gene>
<dbReference type="PANTHER" id="PTHR46513:SF41">
    <property type="entry name" value="LOW-DENSITY LIPOPROTEIN RECEPTOR-RELATED PROTEIN"/>
    <property type="match status" value="1"/>
</dbReference>
<evidence type="ECO:0000256" key="3">
    <source>
        <dbReference type="ARBA" id="ARBA00022583"/>
    </source>
</evidence>
<sequence>MPQTTTPRYGQSNPPLLYTTFNDIRLVNNTGKHNKPTFQTITHDLSEAGALDVFFEKQLVCWTDQLLGAIECMKLNGTSVYSRYKPITKLDKPDGIAFDWYTSKIYWTDSGKNRIEVVTYVPNKLFWTDWEHGTVHSYNLMTNKLEQLLDSEASPLAIRAWDENLQPKGNDLCGINNGNCSHLCLLSSTQKRGYSCACPTGIKLINDFQCADGPEEMLFIAQRTSINKVSLDTPDHTLNDISLGEVKYAIAIDYDPLENMIYWSDEDDWDEKRPKIERSSLDGTERVVLVSTELGWPNGITLDIERRKIYWCDAKEDKIEVANMDGSERMTVISETLPHPFGLSLMGDYLYWTDWQRRTIDRAHKINGHDRSVVIDQLPELMGLRAAHLYKSVGTNECANNNGGCNQLCFQRPTSYVCRCQIEYELSKDKKTCVKPDAFLLFSRLDSIGRISIEYNDENHNDYIPFKDMKDAHYFDIDVSERRVYWIDQRAKCISRAFINGSNSEKVIDSGILKHEGIAVDWIGRNIYWTDAESRRIEVARLDGQNRRALIWKGIEDPKNLVLEPKRGFMYWTEWSPDIIRRAAMDGSDMTTIISAASHPSGLTFDHETRKLYWARQSQGGGIESCDWDGKKRTRVLYREADDTFNANAVAIYEDFLYWSDWNTGNIEKIHKISGYSGGRTLIHKNVGEYVNALQIFHPSKQTGANACARNNGGCSHLCLALPGNKRMTCACPTHYTLAGDGTTCIPPRNYLIYSQKNAFGRLLPNTSDAPDTPLPVNAKNVRAVEFDPINQHLYWIDGRSSTIKQAKINGSKPEIFVPGGSQPFDLAIDIVGRLLFWSCSRANSINITSLSDGSNIGNVDVGESKKPRSIAIHTIKRLLFWTDAGSQQAIYRSRLDGSDRVQLISKLEGVTTICVDPQLNLVFYAHGKKIDAMDLRGKSKRNLVKEHINQVISLAPYEGILYWLDDKTGLERIFLSGDGRRPELQRLPAITDIVSIWMPDQKVLENHICYGQGARCTHICIDNPDFKGDDTCGCPKGLILMKDRRSCGDDEQSCCKMPTDYQCPGNGVCISATQLCDGWEQCADGADESPEVCVAQVPTENVYGSRSIVVTVILCVIVAVFFVACVVQTCRSRLGSSLNEPKEDPAAVEPLTQNGNKIARMTKFSTVDGIRLKHLNDRTSALSYDRNHITGASSSTTNGSSLNGYPVPPPSPATIGSMRYNGYHPYKHYKSINQAPPPTPCSTDICDESDSNYTSRSNKSYRSIKTTSKHREPYAEPYAPPSTPRYYNSHGSCPPSPGSRSSTDFKYQPPCPSPVH</sequence>
<dbReference type="SUPFAM" id="SSF57424">
    <property type="entry name" value="LDL receptor-like module"/>
    <property type="match status" value="1"/>
</dbReference>
<evidence type="ECO:0000256" key="12">
    <source>
        <dbReference type="SAM" id="MobiDB-lite"/>
    </source>
</evidence>
<dbReference type="PROSITE" id="PS51120">
    <property type="entry name" value="LDLRB"/>
    <property type="match status" value="7"/>
</dbReference>
<feature type="domain" description="EGF-like" evidence="14">
    <location>
        <begin position="707"/>
        <end position="746"/>
    </location>
</feature>
<evidence type="ECO:0000256" key="2">
    <source>
        <dbReference type="ARBA" id="ARBA00022536"/>
    </source>
</evidence>
<dbReference type="VEuPathDB" id="VectorBase:CSON010315"/>
<keyword evidence="9" id="KW-0325">Glycoprotein</keyword>
<feature type="transmembrane region" description="Helical" evidence="13">
    <location>
        <begin position="1109"/>
        <end position="1128"/>
    </location>
</feature>
<feature type="repeat" description="LDL-receptor class B" evidence="11">
    <location>
        <begin position="259"/>
        <end position="306"/>
    </location>
</feature>
<feature type="compositionally biased region" description="Low complexity" evidence="12">
    <location>
        <begin position="1191"/>
        <end position="1205"/>
    </location>
</feature>
<evidence type="ECO:0000256" key="11">
    <source>
        <dbReference type="PROSITE-ProRule" id="PRU00461"/>
    </source>
</evidence>
<dbReference type="Pfam" id="PF14670">
    <property type="entry name" value="FXa_inhibition"/>
    <property type="match status" value="2"/>
</dbReference>
<dbReference type="InterPro" id="IPR002172">
    <property type="entry name" value="LDrepeatLR_classA_rpt"/>
</dbReference>
<keyword evidence="5" id="KW-0677">Repeat</keyword>
<dbReference type="InterPro" id="IPR023415">
    <property type="entry name" value="LDLR_class-A_CS"/>
</dbReference>
<evidence type="ECO:0000259" key="14">
    <source>
        <dbReference type="SMART" id="SM00181"/>
    </source>
</evidence>
<reference evidence="15" key="1">
    <citation type="submission" date="2018-07" db="EMBL/GenBank/DDBJ databases">
        <authorList>
            <person name="Quirk P.G."/>
            <person name="Krulwich T.A."/>
        </authorList>
    </citation>
    <scope>NUCLEOTIDE SEQUENCE</scope>
</reference>
<dbReference type="SMART" id="SM00181">
    <property type="entry name" value="EGF"/>
    <property type="match status" value="4"/>
</dbReference>
<feature type="domain" description="EGF-like" evidence="14">
    <location>
        <begin position="172"/>
        <end position="211"/>
    </location>
</feature>
<evidence type="ECO:0000256" key="1">
    <source>
        <dbReference type="ARBA" id="ARBA00004167"/>
    </source>
</evidence>
<keyword evidence="13" id="KW-0812">Transmembrane</keyword>
<dbReference type="Gene3D" id="4.10.400.10">
    <property type="entry name" value="Low-density Lipoprotein Receptor"/>
    <property type="match status" value="1"/>
</dbReference>
<proteinExistence type="predicted"/>
<dbReference type="CDD" id="cd00112">
    <property type="entry name" value="LDLa"/>
    <property type="match status" value="1"/>
</dbReference>
<evidence type="ECO:0000256" key="8">
    <source>
        <dbReference type="ARBA" id="ARBA00023170"/>
    </source>
</evidence>
<evidence type="ECO:0000256" key="4">
    <source>
        <dbReference type="ARBA" id="ARBA00022729"/>
    </source>
</evidence>
<comment type="subcellular location">
    <subcellularLocation>
        <location evidence="1">Membrane</location>
        <topology evidence="1">Single-pass membrane protein</topology>
    </subcellularLocation>
</comment>
<feature type="repeat" description="LDL-receptor class B" evidence="11">
    <location>
        <begin position="878"/>
        <end position="920"/>
    </location>
</feature>
<dbReference type="GO" id="GO:0006897">
    <property type="term" value="P:endocytosis"/>
    <property type="evidence" value="ECO:0007669"/>
    <property type="project" value="UniProtKB-KW"/>
</dbReference>
<feature type="compositionally biased region" description="Polar residues" evidence="12">
    <location>
        <begin position="1252"/>
        <end position="1267"/>
    </location>
</feature>
<feature type="domain" description="EGF-like" evidence="14">
    <location>
        <begin position="1009"/>
        <end position="1049"/>
    </location>
</feature>
<dbReference type="Pfam" id="PF00058">
    <property type="entry name" value="Ldl_recept_b"/>
    <property type="match status" value="4"/>
</dbReference>
<dbReference type="InterPro" id="IPR011042">
    <property type="entry name" value="6-blade_b-propeller_TolB-like"/>
</dbReference>
<protein>
    <submittedName>
        <fullName evidence="15">CSON010315 protein</fullName>
    </submittedName>
</protein>
<dbReference type="SMART" id="SM00135">
    <property type="entry name" value="LY"/>
    <property type="match status" value="14"/>
</dbReference>
<dbReference type="EMBL" id="UFQT01000416">
    <property type="protein sequence ID" value="SSX24122.1"/>
    <property type="molecule type" value="Genomic_DNA"/>
</dbReference>
<evidence type="ECO:0000256" key="5">
    <source>
        <dbReference type="ARBA" id="ARBA00022737"/>
    </source>
</evidence>
<dbReference type="OMA" id="LYWTDMQ"/>
<feature type="repeat" description="LDL-receptor class B" evidence="11">
    <location>
        <begin position="307"/>
        <end position="349"/>
    </location>
</feature>